<keyword evidence="4" id="KW-0732">Signal</keyword>
<evidence type="ECO:0000256" key="4">
    <source>
        <dbReference type="SAM" id="SignalP"/>
    </source>
</evidence>
<evidence type="ECO:0000313" key="6">
    <source>
        <dbReference type="EMBL" id="MBL0739619.1"/>
    </source>
</evidence>
<gene>
    <name evidence="6" type="ORF">JI741_00255</name>
</gene>
<dbReference type="Gene3D" id="2.170.130.10">
    <property type="entry name" value="TonB-dependent receptor, plug domain"/>
    <property type="match status" value="1"/>
</dbReference>
<keyword evidence="3" id="KW-0998">Cell outer membrane</keyword>
<dbReference type="EMBL" id="JAERRB010000001">
    <property type="protein sequence ID" value="MBL0739619.1"/>
    <property type="molecule type" value="Genomic_DNA"/>
</dbReference>
<dbReference type="RefSeq" id="WP_202006598.1">
    <property type="nucleotide sequence ID" value="NZ_JAERRB010000001.1"/>
</dbReference>
<protein>
    <submittedName>
        <fullName evidence="6">SusC/RagA family TonB-linked outer membrane protein</fullName>
    </submittedName>
</protein>
<dbReference type="Gene3D" id="2.40.170.20">
    <property type="entry name" value="TonB-dependent receptor, beta-barrel domain"/>
    <property type="match status" value="1"/>
</dbReference>
<reference evidence="6 7" key="1">
    <citation type="submission" date="2021-01" db="EMBL/GenBank/DDBJ databases">
        <title>Chryseolinea sp. Jin1 Genome sequencing and assembly.</title>
        <authorList>
            <person name="Kim I."/>
        </authorList>
    </citation>
    <scope>NUCLEOTIDE SEQUENCE [LARGE SCALE GENOMIC DNA]</scope>
    <source>
        <strain evidence="6 7">Jin1</strain>
    </source>
</reference>
<dbReference type="SUPFAM" id="SSF56935">
    <property type="entry name" value="Porins"/>
    <property type="match status" value="1"/>
</dbReference>
<feature type="signal peptide" evidence="4">
    <location>
        <begin position="1"/>
        <end position="34"/>
    </location>
</feature>
<dbReference type="Pfam" id="PF13715">
    <property type="entry name" value="CarbopepD_reg_2"/>
    <property type="match status" value="1"/>
</dbReference>
<evidence type="ECO:0000256" key="3">
    <source>
        <dbReference type="ARBA" id="ARBA00023237"/>
    </source>
</evidence>
<proteinExistence type="predicted"/>
<feature type="chain" id="PRO_5045952185" evidence="4">
    <location>
        <begin position="35"/>
        <end position="1105"/>
    </location>
</feature>
<dbReference type="NCBIfam" id="TIGR04056">
    <property type="entry name" value="OMP_RagA_SusC"/>
    <property type="match status" value="1"/>
</dbReference>
<comment type="caution">
    <text evidence="6">The sequence shown here is derived from an EMBL/GenBank/DDBJ whole genome shotgun (WGS) entry which is preliminary data.</text>
</comment>
<evidence type="ECO:0000256" key="1">
    <source>
        <dbReference type="ARBA" id="ARBA00004442"/>
    </source>
</evidence>
<dbReference type="Pfam" id="PF07715">
    <property type="entry name" value="Plug"/>
    <property type="match status" value="1"/>
</dbReference>
<dbReference type="Proteomes" id="UP000613030">
    <property type="component" value="Unassembled WGS sequence"/>
</dbReference>
<organism evidence="6 7">
    <name type="scientific">Chryseolinea lacunae</name>
    <dbReference type="NCBI Taxonomy" id="2801331"/>
    <lineage>
        <taxon>Bacteria</taxon>
        <taxon>Pseudomonadati</taxon>
        <taxon>Bacteroidota</taxon>
        <taxon>Cytophagia</taxon>
        <taxon>Cytophagales</taxon>
        <taxon>Fulvivirgaceae</taxon>
        <taxon>Chryseolinea</taxon>
    </lineage>
</organism>
<evidence type="ECO:0000259" key="5">
    <source>
        <dbReference type="Pfam" id="PF07715"/>
    </source>
</evidence>
<comment type="subcellular location">
    <subcellularLocation>
        <location evidence="1">Cell outer membrane</location>
    </subcellularLocation>
</comment>
<keyword evidence="7" id="KW-1185">Reference proteome</keyword>
<evidence type="ECO:0000313" key="7">
    <source>
        <dbReference type="Proteomes" id="UP000613030"/>
    </source>
</evidence>
<dbReference type="SUPFAM" id="SSF49464">
    <property type="entry name" value="Carboxypeptidase regulatory domain-like"/>
    <property type="match status" value="1"/>
</dbReference>
<sequence length="1105" mass="122276">MNQPLLRKIISLATSSRRAWLFAATWLFAVCAYAQTSVTGQIISGEDNSPLPGVNILVKGTSQGTISDAQGRYAINVPSGDATLLFSFVGYVAQEVPLAGRTAVDVTLASDATQLSEVVVTALGVEKDAAKIGYSQQKVQGADLVKAREPNALNSLAGKVAGLTVGASSEMMGRPQLVLRGETDVLIVIDGVPVVSDSWNISPDDIDTYTVLKGPNAAALYGSRGRNGAILITTKRGTKDNRGIAIEFNSSTMASKGFLTIPDVQNEYGPGEYNTYRFGDDDFGQKNGYNQNDYDVWGPRFNGQLISQYDSPMDPNTGVRTATPWTARGKNNLQRFLQTGILSTNNIAIAGSTEKSDFRVSATQTYQRGIVPNTQLNITNFNVSLGYNFTPRLRFETNLNYNKQYTDNFPDVAYGPNSIIYNIDIWAGADWDINDLKNYWQPGKEGIQQRNFEYIRYNNPWFFANEWLRGHHKTDLYGFMALKYDLTDWAKVAVRTQVTSWDLMRSEKFPYSASAYGRDQKQGDYREDKRSLFENNTDIMISVDKDITPAFNITGLVGGNLRTYQYNSSYNTTDYLSVPGVYNFGNSLNLVKSYNYTAPMQVASGYYSLDLSFRHYATLSTTGRLDKFSTFYSGHNTGFYPSVSVSTSLNEYIPMPEVISLFKLRASYANVKSAFTDANSGPAWQAAGYSNPLEYGDTYSTSYNGPLYNSNTYSLYRAHNLPAADYTKVLASTTLKASANSSKEIGASMKFLDNRIGFDLTYFNAINGPGIVTSQWSEASGNEGGRINGIKTEKKGWEITLSGTPVKNASGLTWNVLANWSTYVERYKEFYDGATSLNGAYIPGADARIEYKIGDRVDGNYGYKFYRDANGEIIHKNNGDPYKDNLVAQNLGHFNPDWVWSVVNTVSYKNFALNFQFDGRVGGVGVDYVYKKLLQGGREISTVEGAYGAARLAEWEANKENNHNVSPTPTYIGDGVMLAANSPAPEVDPVTGQITNYSELKLVPNTSPYSLQDYLGTETKFDERTLISKTFTKLRQVTITYTLPATVLKNTVFHSASVSLVGRNLFYFAKRKDIDWDQFIGTNTSSQILASPTLRSYGVNINLTF</sequence>
<dbReference type="Gene3D" id="2.60.40.1120">
    <property type="entry name" value="Carboxypeptidase-like, regulatory domain"/>
    <property type="match status" value="1"/>
</dbReference>
<name>A0ABS1KJI8_9BACT</name>
<keyword evidence="2" id="KW-0472">Membrane</keyword>
<dbReference type="InterPro" id="IPR008969">
    <property type="entry name" value="CarboxyPept-like_regulatory"/>
</dbReference>
<dbReference type="InterPro" id="IPR012910">
    <property type="entry name" value="Plug_dom"/>
</dbReference>
<evidence type="ECO:0000256" key="2">
    <source>
        <dbReference type="ARBA" id="ARBA00023136"/>
    </source>
</evidence>
<dbReference type="InterPro" id="IPR037066">
    <property type="entry name" value="Plug_dom_sf"/>
</dbReference>
<accession>A0ABS1KJI8</accession>
<dbReference type="InterPro" id="IPR023996">
    <property type="entry name" value="TonB-dep_OMP_SusC/RagA"/>
</dbReference>
<feature type="domain" description="TonB-dependent receptor plug" evidence="5">
    <location>
        <begin position="132"/>
        <end position="228"/>
    </location>
</feature>
<dbReference type="InterPro" id="IPR036942">
    <property type="entry name" value="Beta-barrel_TonB_sf"/>
</dbReference>